<dbReference type="InterPro" id="IPR050892">
    <property type="entry name" value="ADP-ribose_metab_enzymes"/>
</dbReference>
<dbReference type="Proteomes" id="UP001150941">
    <property type="component" value="Unassembled WGS sequence"/>
</dbReference>
<feature type="compositionally biased region" description="Acidic residues" evidence="1">
    <location>
        <begin position="204"/>
        <end position="218"/>
    </location>
</feature>
<evidence type="ECO:0000256" key="1">
    <source>
        <dbReference type="SAM" id="MobiDB-lite"/>
    </source>
</evidence>
<dbReference type="SUPFAM" id="SSF52949">
    <property type="entry name" value="Macro domain-like"/>
    <property type="match status" value="1"/>
</dbReference>
<dbReference type="AlphaFoldDB" id="A0A9W9NV80"/>
<dbReference type="PANTHER" id="PTHR12521">
    <property type="entry name" value="PROTEIN C6ORF130"/>
    <property type="match status" value="1"/>
</dbReference>
<dbReference type="EMBL" id="JAPQKS010000005">
    <property type="protein sequence ID" value="KAJ5226451.1"/>
    <property type="molecule type" value="Genomic_DNA"/>
</dbReference>
<dbReference type="PANTHER" id="PTHR12521:SF0">
    <property type="entry name" value="ADP-RIBOSE GLYCOHYDROLASE OARD1"/>
    <property type="match status" value="1"/>
</dbReference>
<dbReference type="GeneID" id="83204275"/>
<evidence type="ECO:0000313" key="3">
    <source>
        <dbReference type="Proteomes" id="UP001150941"/>
    </source>
</evidence>
<dbReference type="RefSeq" id="XP_058329862.1">
    <property type="nucleotide sequence ID" value="XM_058476972.1"/>
</dbReference>
<dbReference type="GO" id="GO:0140291">
    <property type="term" value="P:peptidyl-glutamate ADP-deribosylation"/>
    <property type="evidence" value="ECO:0007669"/>
    <property type="project" value="TreeGrafter"/>
</dbReference>
<accession>A0A9W9NV80</accession>
<evidence type="ECO:0000313" key="2">
    <source>
        <dbReference type="EMBL" id="KAJ5226451.1"/>
    </source>
</evidence>
<reference evidence="2" key="1">
    <citation type="submission" date="2022-11" db="EMBL/GenBank/DDBJ databases">
        <authorList>
            <person name="Petersen C."/>
        </authorList>
    </citation>
    <scope>NUCLEOTIDE SEQUENCE</scope>
    <source>
        <strain evidence="2">IBT 19713</strain>
    </source>
</reference>
<comment type="caution">
    <text evidence="2">The sequence shown here is derived from an EMBL/GenBank/DDBJ whole genome shotgun (WGS) entry which is preliminary data.</text>
</comment>
<dbReference type="Gene3D" id="3.40.220.10">
    <property type="entry name" value="Leucine Aminopeptidase, subunit E, domain 1"/>
    <property type="match status" value="1"/>
</dbReference>
<name>A0A9W9NV80_9EURO</name>
<protein>
    <submittedName>
        <fullName evidence="2">ADP-ribose 1''-phosphate phosphatase</fullName>
    </submittedName>
</protein>
<reference evidence="2" key="2">
    <citation type="journal article" date="2023" name="IMA Fungus">
        <title>Comparative genomic study of the Penicillium genus elucidates a diverse pangenome and 15 lateral gene transfer events.</title>
        <authorList>
            <person name="Petersen C."/>
            <person name="Sorensen T."/>
            <person name="Nielsen M.R."/>
            <person name="Sondergaard T.E."/>
            <person name="Sorensen J.L."/>
            <person name="Fitzpatrick D.A."/>
            <person name="Frisvad J.C."/>
            <person name="Nielsen K.L."/>
        </authorList>
    </citation>
    <scope>NUCLEOTIDE SEQUENCE</scope>
    <source>
        <strain evidence="2">IBT 19713</strain>
    </source>
</reference>
<sequence>MQEESADSSLPLVVDRAGSLFDAPAGSGLIHACNSEGSWGAGIARAFKLKYPAAYKAYRNHCSKFKINKANHMIPDLRSEDGSVVSVPYPDGSALIIRPQAEDHTSPRKKGYWIICLFTSRGYGKKVDSPTMIMNKTAAALYDLKAQMNALQVELRDPASVPSLYACRFNSGLFRVPWKRTKALIQEVGISMTVVAPDEQIEKSDEELEEGWGEESKA</sequence>
<keyword evidence="3" id="KW-1185">Reference proteome</keyword>
<proteinExistence type="predicted"/>
<gene>
    <name evidence="2" type="ORF">N7468_007676</name>
</gene>
<dbReference type="OrthoDB" id="2155246at2759"/>
<dbReference type="InterPro" id="IPR043472">
    <property type="entry name" value="Macro_dom-like"/>
</dbReference>
<feature type="region of interest" description="Disordered" evidence="1">
    <location>
        <begin position="199"/>
        <end position="218"/>
    </location>
</feature>
<organism evidence="2 3">
    <name type="scientific">Penicillium chermesinum</name>
    <dbReference type="NCBI Taxonomy" id="63820"/>
    <lineage>
        <taxon>Eukaryota</taxon>
        <taxon>Fungi</taxon>
        <taxon>Dikarya</taxon>
        <taxon>Ascomycota</taxon>
        <taxon>Pezizomycotina</taxon>
        <taxon>Eurotiomycetes</taxon>
        <taxon>Eurotiomycetidae</taxon>
        <taxon>Eurotiales</taxon>
        <taxon>Aspergillaceae</taxon>
        <taxon>Penicillium</taxon>
    </lineage>
</organism>